<feature type="domain" description="CRISPR system ring nuclease SSO1393-like" evidence="1">
    <location>
        <begin position="48"/>
        <end position="178"/>
    </location>
</feature>
<evidence type="ECO:0000313" key="2">
    <source>
        <dbReference type="EMBL" id="ADP71121.1"/>
    </source>
</evidence>
<keyword evidence="3" id="KW-1185">Reference proteome</keyword>
<dbReference type="STRING" id="648757.Rvan_1882"/>
<dbReference type="Pfam" id="PF09651">
    <property type="entry name" value="Cas_APE2256"/>
    <property type="match status" value="1"/>
</dbReference>
<reference evidence="3" key="1">
    <citation type="journal article" date="2011" name="J. Bacteriol.">
        <title>Genome sequences of eight morphologically diverse alphaproteobacteria.</title>
        <authorList>
            <consortium name="US DOE Joint Genome Institute"/>
            <person name="Brown P.J."/>
            <person name="Kysela D.T."/>
            <person name="Buechlein A."/>
            <person name="Hemmerich C."/>
            <person name="Brun Y.V."/>
        </authorList>
    </citation>
    <scope>NUCLEOTIDE SEQUENCE [LARGE SCALE GENOMIC DNA]</scope>
    <source>
        <strain evidence="3">ATCC 17100 / ATH 3.1.1 / DSM 162 / LMG 4299</strain>
    </source>
</reference>
<dbReference type="eggNOG" id="COG4006">
    <property type="taxonomic scope" value="Bacteria"/>
</dbReference>
<sequence>MGRLIVGLTGISVAGREEYEPADSFSRRVRQRLRDEKAKDGARYYTVASAEINVLSKLGCSEEDHVLLLASDTPVGKACAELVRETVKNEFGAEGEVQPVPGLQMTDATLFRRDGVRNLFEKLRRAQAKAQELGLDFVLNMNGGFKSVLPFAALYGMTQQAPSYYSYEWTSTLIKLPALPLTFDWDRLGFAADALIALRDKGIMQAHEFEALLPGHGYRDDPLFRVLIEEDDGLVVPSAAGDLMFERLAFEASTSQVLLSPRAWRKAKGSGTEPATLEALAEIRDPLLRAKPGHCERYAGKTNLLIWKTTTGSWPRLFYWVERNGVHVAEILRHDEYDVATEGKGVWREEFDGDDFHRWE</sequence>
<accession>E3I086</accession>
<dbReference type="AlphaFoldDB" id="E3I086"/>
<proteinExistence type="predicted"/>
<dbReference type="HOGENOM" id="CLU_724884_0_0_5"/>
<dbReference type="Proteomes" id="UP000001399">
    <property type="component" value="Chromosome"/>
</dbReference>
<name>E3I086_RHOVT</name>
<dbReference type="NCBIfam" id="TIGR02619">
    <property type="entry name" value="putative CRISPR-associated protein, APE2256 family"/>
    <property type="match status" value="1"/>
</dbReference>
<dbReference type="KEGG" id="rva:Rvan_1882"/>
<dbReference type="EMBL" id="CP002292">
    <property type="protein sequence ID" value="ADP71121.1"/>
    <property type="molecule type" value="Genomic_DNA"/>
</dbReference>
<dbReference type="RefSeq" id="WP_013419511.1">
    <property type="nucleotide sequence ID" value="NC_014664.1"/>
</dbReference>
<gene>
    <name evidence="2" type="ordered locus">Rvan_1882</name>
</gene>
<organism evidence="2 3">
    <name type="scientific">Rhodomicrobium vannielii (strain ATCC 17100 / DSM 162 / LMG 4299 / NCIMB 10020 / ATH 3.1.1)</name>
    <dbReference type="NCBI Taxonomy" id="648757"/>
    <lineage>
        <taxon>Bacteria</taxon>
        <taxon>Pseudomonadati</taxon>
        <taxon>Pseudomonadota</taxon>
        <taxon>Alphaproteobacteria</taxon>
        <taxon>Hyphomicrobiales</taxon>
        <taxon>Hyphomicrobiaceae</taxon>
        <taxon>Rhodomicrobium</taxon>
    </lineage>
</organism>
<protein>
    <submittedName>
        <fullName evidence="2">CRISPR-associated protein, APE2256 family</fullName>
    </submittedName>
</protein>
<dbReference type="Gene3D" id="3.40.50.10770">
    <property type="entry name" value="Hypothetical protein VC1899 like domain (Restriction endonuclease-like)"/>
    <property type="match status" value="1"/>
</dbReference>
<evidence type="ECO:0000259" key="1">
    <source>
        <dbReference type="Pfam" id="PF09651"/>
    </source>
</evidence>
<evidence type="ECO:0000313" key="3">
    <source>
        <dbReference type="Proteomes" id="UP000001399"/>
    </source>
</evidence>
<dbReference type="OrthoDB" id="443373at2"/>
<dbReference type="InterPro" id="IPR013442">
    <property type="entry name" value="SSO1393-like"/>
</dbReference>